<sequence>RNILLIGKTGDGKSSAGNTILNKDVFTPKATASSATDEPVRGLGRYTKQENEVVEEFLNLMRDERVLKHTAILFTFGEQLEGQTLKEFGAFLGVSFVSVTIKTVVAAEGAAVTGVVAVVETGAVAEGAGAVGAGVGTVIAGSVLGAAALAGAIVGAITGWKAAEEADSMYDAMKKAAEANYENAKAVVEKDETGGSHYTLHHPDVQ</sequence>
<dbReference type="Proteomes" id="UP001059041">
    <property type="component" value="Linkage Group LG25"/>
</dbReference>
<reference evidence="5" key="1">
    <citation type="submission" date="2021-02" db="EMBL/GenBank/DDBJ databases">
        <title>Comparative genomics reveals that relaxation of natural selection precedes convergent phenotypic evolution of cavefish.</title>
        <authorList>
            <person name="Peng Z."/>
        </authorList>
    </citation>
    <scope>NUCLEOTIDE SEQUENCE</scope>
    <source>
        <tissue evidence="5">Muscle</tissue>
    </source>
</reference>
<dbReference type="InterPro" id="IPR045058">
    <property type="entry name" value="GIMA/IAN/Toc"/>
</dbReference>
<organism evidence="5 6">
    <name type="scientific">Triplophysa rosa</name>
    <name type="common">Cave loach</name>
    <dbReference type="NCBI Taxonomy" id="992332"/>
    <lineage>
        <taxon>Eukaryota</taxon>
        <taxon>Metazoa</taxon>
        <taxon>Chordata</taxon>
        <taxon>Craniata</taxon>
        <taxon>Vertebrata</taxon>
        <taxon>Euteleostomi</taxon>
        <taxon>Actinopterygii</taxon>
        <taxon>Neopterygii</taxon>
        <taxon>Teleostei</taxon>
        <taxon>Ostariophysi</taxon>
        <taxon>Cypriniformes</taxon>
        <taxon>Nemacheilidae</taxon>
        <taxon>Triplophysa</taxon>
    </lineage>
</organism>
<evidence type="ECO:0000256" key="1">
    <source>
        <dbReference type="ARBA" id="ARBA00008535"/>
    </source>
</evidence>
<dbReference type="AlphaFoldDB" id="A0A9W7T6A0"/>
<comment type="similarity">
    <text evidence="1">Belongs to the TRAFAC class TrmE-Era-EngA-EngB-Septin-like GTPase superfamily. AIG1/Toc34/Toc159-like paraseptin GTPase family. IAN subfamily.</text>
</comment>
<keyword evidence="2" id="KW-0547">Nucleotide-binding</keyword>
<evidence type="ECO:0000256" key="3">
    <source>
        <dbReference type="ARBA" id="ARBA00023134"/>
    </source>
</evidence>
<dbReference type="PANTHER" id="PTHR10903:SF62">
    <property type="entry name" value="GTPASE IMAP FAMILY MEMBER 4-LIKE-RELATED"/>
    <property type="match status" value="1"/>
</dbReference>
<dbReference type="Gene3D" id="3.40.50.300">
    <property type="entry name" value="P-loop containing nucleotide triphosphate hydrolases"/>
    <property type="match status" value="2"/>
</dbReference>
<evidence type="ECO:0000256" key="2">
    <source>
        <dbReference type="ARBA" id="ARBA00022741"/>
    </source>
</evidence>
<feature type="domain" description="AIG1-type G" evidence="4">
    <location>
        <begin position="1"/>
        <end position="38"/>
    </location>
</feature>
<protein>
    <submittedName>
        <fullName evidence="5">GTPase IMAP family member 7-like</fullName>
    </submittedName>
</protein>
<keyword evidence="3" id="KW-0342">GTP-binding</keyword>
<dbReference type="Pfam" id="PF04548">
    <property type="entry name" value="AIG1"/>
    <property type="match status" value="1"/>
</dbReference>
<dbReference type="PANTHER" id="PTHR10903">
    <property type="entry name" value="GTPASE, IMAP FAMILY MEMBER-RELATED"/>
    <property type="match status" value="1"/>
</dbReference>
<keyword evidence="6" id="KW-1185">Reference proteome</keyword>
<dbReference type="EMBL" id="JAFHDT010000025">
    <property type="protein sequence ID" value="KAI7791517.1"/>
    <property type="molecule type" value="Genomic_DNA"/>
</dbReference>
<evidence type="ECO:0000259" key="4">
    <source>
        <dbReference type="Pfam" id="PF04548"/>
    </source>
</evidence>
<comment type="caution">
    <text evidence="5">The sequence shown here is derived from an EMBL/GenBank/DDBJ whole genome shotgun (WGS) entry which is preliminary data.</text>
</comment>
<dbReference type="GO" id="GO:0005525">
    <property type="term" value="F:GTP binding"/>
    <property type="evidence" value="ECO:0007669"/>
    <property type="project" value="UniProtKB-KW"/>
</dbReference>
<accession>A0A9W7T6A0</accession>
<dbReference type="InterPro" id="IPR006703">
    <property type="entry name" value="G_AIG1"/>
</dbReference>
<feature type="non-terminal residue" evidence="5">
    <location>
        <position position="206"/>
    </location>
</feature>
<evidence type="ECO:0000313" key="6">
    <source>
        <dbReference type="Proteomes" id="UP001059041"/>
    </source>
</evidence>
<dbReference type="InterPro" id="IPR027417">
    <property type="entry name" value="P-loop_NTPase"/>
</dbReference>
<gene>
    <name evidence="5" type="ORF">IRJ41_021692</name>
</gene>
<name>A0A9W7T6A0_TRIRA</name>
<evidence type="ECO:0000313" key="5">
    <source>
        <dbReference type="EMBL" id="KAI7791517.1"/>
    </source>
</evidence>
<proteinExistence type="inferred from homology"/>